<keyword evidence="3 6" id="KW-1133">Transmembrane helix</keyword>
<dbReference type="PANTHER" id="PTHR31465:SF8">
    <property type="entry name" value="DOMAIN PROTEIN, PUTATIVE (AFU_ORTHOLOGUE AFUA_6G14140)-RELATED"/>
    <property type="match status" value="1"/>
</dbReference>
<dbReference type="Gene3D" id="1.10.510.10">
    <property type="entry name" value="Transferase(Phosphotransferase) domain 1"/>
    <property type="match status" value="1"/>
</dbReference>
<gene>
    <name evidence="8" type="ORF">FocTR4_00013824</name>
</gene>
<feature type="region of interest" description="Disordered" evidence="5">
    <location>
        <begin position="836"/>
        <end position="856"/>
    </location>
</feature>
<protein>
    <recommendedName>
        <fullName evidence="7">Protein kinase domain-containing protein</fullName>
    </recommendedName>
</protein>
<dbReference type="EMBL" id="VMNF01000011">
    <property type="protein sequence ID" value="TXC00009.1"/>
    <property type="molecule type" value="Genomic_DNA"/>
</dbReference>
<evidence type="ECO:0000256" key="5">
    <source>
        <dbReference type="SAM" id="MobiDB-lite"/>
    </source>
</evidence>
<dbReference type="GO" id="GO:0000324">
    <property type="term" value="C:fungal-type vacuole"/>
    <property type="evidence" value="ECO:0007669"/>
    <property type="project" value="TreeGrafter"/>
</dbReference>
<feature type="transmembrane region" description="Helical" evidence="6">
    <location>
        <begin position="691"/>
        <end position="719"/>
    </location>
</feature>
<feature type="transmembrane region" description="Helical" evidence="6">
    <location>
        <begin position="579"/>
        <end position="601"/>
    </location>
</feature>
<sequence length="856" mass="95274">MEVLGAIVGCTSLALDIFNFATAELEGRGIDSLVLSLKHDVALLKDFARIFNAAAQSEQIPLTDKFLLNEICLALQPSLARIHSTIVRRKMSALTASPARKAVDKVHGFLYGKAEMQGISKDLFQWTERYHVRFGLLPVGLQTRLLAQGTDESLPGDIKALRETFRRLTDRSRSTLVDGLRKSEGMVTLRPGRPSSRMFATMNQRTVIVEFKEHNLSPSVTYMNDFETDVAALAKLLSGTDPLLCRTLKGEGYFHQPSRSAFAFIYQVPKLAVIPDDVTRPTTLLDLIMATRPALSKPGQIELIPPKHALEQRFELARKITSAVMYVHVMQYVHKSIQTSNIVMFAKNDSSPANTEQFPKVLGEPFLCGFETSRYDRGASDGQGDVEWGYNIYRHPKRQGLHPQSRYTMNHDLYSLGVVLLELGLWRPLTAMGLRDPNSVNGSVKDHLKKLATSGLPIMMGTKYRDVVLFCLDIDGDGQISNSTAVEEVLKKVEELAIDNWFLKILPQIEGESIKMSYNGTNYPPPTYETCSDGISERCPAELSLYGDTFTLGACVFFVVAHALALIPQLYFGIKARTWSYTLWLAIGTIFELIGYSGRIVMSSNPWVYNAFVIQLVLLILGPTLVAAAISITFKHLVLWYGREYSFIKPVLYPWVFVGTDFFSIVIQAAGGGVSSAATNGDNNDQDMLDVGSGLLVAGVVFQMANMIFCGGLMMIYIWRRHKAIKNGAAVRAGDETATESESSTNGNVKVIRASDKKTKIFVYALTVAYIAIIIRCIYRIPEMQMGWGSTLMQNETTFLILDGAMILIAVWTLTIFHPYFFFPFLGKKHKKEMDAEKSRAAEGPDAPVMEENAQR</sequence>
<dbReference type="PROSITE" id="PS50011">
    <property type="entry name" value="PROTEIN_KINASE_DOM"/>
    <property type="match status" value="1"/>
</dbReference>
<reference evidence="8 9" key="1">
    <citation type="submission" date="2019-07" db="EMBL/GenBank/DDBJ databases">
        <title>The First High-Quality Draft Genome Sequence of the Causal Agent of the Current Panama Disease Epidemic.</title>
        <authorList>
            <person name="Warmington R.J."/>
            <person name="Kay W."/>
            <person name="Jeffries A."/>
            <person name="Bebber D."/>
            <person name="Moore K."/>
            <person name="Studholme D.J."/>
        </authorList>
    </citation>
    <scope>NUCLEOTIDE SEQUENCE [LARGE SCALE GENOMIC DNA]</scope>
    <source>
        <strain evidence="8 9">TR4</strain>
    </source>
</reference>
<feature type="transmembrane region" description="Helical" evidence="6">
    <location>
        <begin position="761"/>
        <end position="781"/>
    </location>
</feature>
<evidence type="ECO:0000313" key="9">
    <source>
        <dbReference type="Proteomes" id="UP000321331"/>
    </source>
</evidence>
<dbReference type="SUPFAM" id="SSF56112">
    <property type="entry name" value="Protein kinase-like (PK-like)"/>
    <property type="match status" value="1"/>
</dbReference>
<organism evidence="8 9">
    <name type="scientific">Fusarium oxysporum f. sp. cubense</name>
    <dbReference type="NCBI Taxonomy" id="61366"/>
    <lineage>
        <taxon>Eukaryota</taxon>
        <taxon>Fungi</taxon>
        <taxon>Dikarya</taxon>
        <taxon>Ascomycota</taxon>
        <taxon>Pezizomycotina</taxon>
        <taxon>Sordariomycetes</taxon>
        <taxon>Hypocreomycetidae</taxon>
        <taxon>Hypocreales</taxon>
        <taxon>Nectriaceae</taxon>
        <taxon>Fusarium</taxon>
        <taxon>Fusarium oxysporum species complex</taxon>
    </lineage>
</organism>
<evidence type="ECO:0000256" key="1">
    <source>
        <dbReference type="ARBA" id="ARBA00004141"/>
    </source>
</evidence>
<dbReference type="Proteomes" id="UP000321331">
    <property type="component" value="Unassembled WGS sequence"/>
</dbReference>
<dbReference type="InterPro" id="IPR000719">
    <property type="entry name" value="Prot_kinase_dom"/>
</dbReference>
<accession>A0A5C6SQ79</accession>
<proteinExistence type="predicted"/>
<feature type="domain" description="Protein kinase" evidence="7">
    <location>
        <begin position="162"/>
        <end position="502"/>
    </location>
</feature>
<dbReference type="PANTHER" id="PTHR31465">
    <property type="entry name" value="PROTEIN RTA1-RELATED"/>
    <property type="match status" value="1"/>
</dbReference>
<keyword evidence="4 6" id="KW-0472">Membrane</keyword>
<dbReference type="AlphaFoldDB" id="A0A5C6SQ79"/>
<name>A0A5C6SQ79_FUSOC</name>
<evidence type="ECO:0000259" key="7">
    <source>
        <dbReference type="PROSITE" id="PS50011"/>
    </source>
</evidence>
<dbReference type="GO" id="GO:0005524">
    <property type="term" value="F:ATP binding"/>
    <property type="evidence" value="ECO:0007669"/>
    <property type="project" value="InterPro"/>
</dbReference>
<evidence type="ECO:0000256" key="3">
    <source>
        <dbReference type="ARBA" id="ARBA00022989"/>
    </source>
</evidence>
<dbReference type="GO" id="GO:0004672">
    <property type="term" value="F:protein kinase activity"/>
    <property type="evidence" value="ECO:0007669"/>
    <property type="project" value="InterPro"/>
</dbReference>
<dbReference type="InterPro" id="IPR007568">
    <property type="entry name" value="RTA1"/>
</dbReference>
<feature type="transmembrane region" description="Helical" evidence="6">
    <location>
        <begin position="607"/>
        <end position="630"/>
    </location>
</feature>
<comment type="subcellular location">
    <subcellularLocation>
        <location evidence="1">Membrane</location>
        <topology evidence="1">Multi-pass membrane protein</topology>
    </subcellularLocation>
</comment>
<dbReference type="GO" id="GO:0005886">
    <property type="term" value="C:plasma membrane"/>
    <property type="evidence" value="ECO:0007669"/>
    <property type="project" value="TreeGrafter"/>
</dbReference>
<feature type="transmembrane region" description="Helical" evidence="6">
    <location>
        <begin position="801"/>
        <end position="823"/>
    </location>
</feature>
<evidence type="ECO:0000313" key="8">
    <source>
        <dbReference type="EMBL" id="TXC00009.1"/>
    </source>
</evidence>
<evidence type="ECO:0000256" key="2">
    <source>
        <dbReference type="ARBA" id="ARBA00022692"/>
    </source>
</evidence>
<evidence type="ECO:0000256" key="4">
    <source>
        <dbReference type="ARBA" id="ARBA00023136"/>
    </source>
</evidence>
<dbReference type="InterPro" id="IPR011009">
    <property type="entry name" value="Kinase-like_dom_sf"/>
</dbReference>
<dbReference type="Pfam" id="PF04479">
    <property type="entry name" value="RTA1"/>
    <property type="match status" value="1"/>
</dbReference>
<feature type="transmembrane region" description="Helical" evidence="6">
    <location>
        <begin position="545"/>
        <end position="567"/>
    </location>
</feature>
<evidence type="ECO:0000256" key="6">
    <source>
        <dbReference type="SAM" id="Phobius"/>
    </source>
</evidence>
<comment type="caution">
    <text evidence="8">The sequence shown here is derived from an EMBL/GenBank/DDBJ whole genome shotgun (WGS) entry which is preliminary data.</text>
</comment>
<keyword evidence="2 6" id="KW-0812">Transmembrane</keyword>
<feature type="transmembrane region" description="Helical" evidence="6">
    <location>
        <begin position="651"/>
        <end position="671"/>
    </location>
</feature>